<evidence type="ECO:0000259" key="2">
    <source>
        <dbReference type="Pfam" id="PF09989"/>
    </source>
</evidence>
<feature type="domain" description="ATPase BadF/BadG/BcrA/BcrD type" evidence="1">
    <location>
        <begin position="12"/>
        <end position="262"/>
    </location>
</feature>
<evidence type="ECO:0000313" key="3">
    <source>
        <dbReference type="EMBL" id="QBH95375.1"/>
    </source>
</evidence>
<dbReference type="CDD" id="cd24035">
    <property type="entry name" value="ASKHA_NBD_O66634-like_rpt2"/>
    <property type="match status" value="1"/>
</dbReference>
<dbReference type="SUPFAM" id="SSF53067">
    <property type="entry name" value="Actin-like ATPase domain"/>
    <property type="match status" value="2"/>
</dbReference>
<dbReference type="CDD" id="cd24034">
    <property type="entry name" value="ASKHA_NBD_O66634-like_rpt1"/>
    <property type="match status" value="1"/>
</dbReference>
<name>A0A411WGL1_9GAMM</name>
<dbReference type="InterPro" id="IPR043129">
    <property type="entry name" value="ATPase_NBD"/>
</dbReference>
<organism evidence="3 4">
    <name type="scientific">Limnobaculum zhutongyuii</name>
    <dbReference type="NCBI Taxonomy" id="2498113"/>
    <lineage>
        <taxon>Bacteria</taxon>
        <taxon>Pseudomonadati</taxon>
        <taxon>Pseudomonadota</taxon>
        <taxon>Gammaproteobacteria</taxon>
        <taxon>Enterobacterales</taxon>
        <taxon>Budviciaceae</taxon>
        <taxon>Limnobaculum</taxon>
    </lineage>
</organism>
<dbReference type="RefSeq" id="WP_130590366.1">
    <property type="nucleotide sequence ID" value="NZ_CP034752.1"/>
</dbReference>
<dbReference type="Proteomes" id="UP000293154">
    <property type="component" value="Chromosome"/>
</dbReference>
<dbReference type="OrthoDB" id="9177882at2"/>
<proteinExistence type="predicted"/>
<protein>
    <submittedName>
        <fullName evidence="3">2-hydroxyglutaryl-CoA dehydratase</fullName>
    </submittedName>
</protein>
<dbReference type="InterPro" id="IPR051805">
    <property type="entry name" value="Dehydratase_Activator_Redct"/>
</dbReference>
<sequence length="1481" mass="164033">MAFYTPGHYFAGIDVGSTTVKLVLLDQQQQLIYHDYQRHFSDIRQTLLALLEQVQQKYPTISITPVITGSGGLALSDLLAIPFEQEVIASSKTITTLVPQTDVAIELGGEDAKITYFDHHSVDQRMNNSCAGGTGAFIDQMASLLETDAAGLNQLANQYQTIHPIASRCGVFAKTDVQPLINQGAAKEDIAASILQAIVNQTISGLACGKPIRGKVAFLGGPLYFLDNLRKLFIKTLRLKKDDVIFPEHPQLFVAMGAALLARQQGDSLPLTQLIDRLRSARENTVKEVDLLPPLFNNQEDVGQFRQRHAQANVKRLPLESYCGKAFLGIDSGSTTTKIAMIGEQGELLYDFYGNNKGNPLNIVCEVIQDIYRHLPQQVTIAKVATTGYGEQLIKAAFRADIGEVETVAHYKAAEQLLPGVEFILDIGGQDMKCLYIRDGVINSILLNEACSAGCGSFIEMFARSLKIPVTEFSQQALLATHPVDLGTRCTVFMNSKVKQAQKEGATVADISAGLSYSVIKNALYKVIKLKQLDMLPKKIMVQGGTFYNEAVLRAFENLTERHVTRVDIAGLMGAYGVALVARELGQQDSQPTTLLLPDELINFDVEQSSDRCRECNNQCMLTVNTFDDGREFVSGNRCEKGARIEITPSRLPNLYEYKEHRVFDYKSLAKELAPNGTVGIPRVLNQFENYPFWHTFFTELGFRVVLSPPSTERLYLKGIETIPSESACYPAKLVHGHIEHLLDRKVDRIFFPSVTYEWQEDKGSDHHFNCPVVSTYSEVIRTNMDPISHGDIPFHNPFINFNHLESVEKVLFDELKSLGLKRKAVKKAVQAAWQELQAVRDDIRNKGKEVVTWLVENNLPGIVLAGRPYHVDPGIHHGIDRIIIEEGMAVLTEDSVAHLGESLLQRPLRVVDQWAYHSRLYAAGAYVAASPQLELVQLTSFGCGLDALTSDQVEEVLKAANKVYTLIKIDEGANLGAVRIRIRSLKAAMTARRLRGVTATDTPYKSKRSAFTEEMRSTHTILAPQMAPMHFDLIQSVFRSEGYRLHVLPTVTKSAIEQGLKYVNNDACYPCVLVTGQIVDALQSGEFDAETSAAIITQTGGACRATNYIAFIRKALEDAGFPQVPVISLSASGLEENPGFRYSFSMIKKAVMAVIYGDLLMRTLFRTRPYEAEAGSAQQLYEHWNQRVKQNLEGEGSMGQFKQDVADIVADFDQLPLLAVRKPKVGVVGEILVKYHPGANNDLVGQIEAEGGEAVVPDMLDFFLSCTYGTRYDRQQYGLNFLSMALNQAATTTIEWMRKSVNKALKRSQRFSAPPAIAELASMAEEVVSLGNQAGEGWLLTAEMLELLEMGVSNIVCVQPFGCLPNHITGRGVIKSLKQRYPTANIFAIDYDPGASEVNQLNRLKLMMSVAQNAIDVRVANSEGEKGLGFGSPTAQNPPPANHQYRFRNEPVSFSHRRTNGSNSQMLSERVFPRNRVMPI</sequence>
<dbReference type="Pfam" id="PF01869">
    <property type="entry name" value="BcrAD_BadFG"/>
    <property type="match status" value="2"/>
</dbReference>
<dbReference type="EMBL" id="CP034752">
    <property type="protein sequence ID" value="QBH95375.1"/>
    <property type="molecule type" value="Genomic_DNA"/>
</dbReference>
<dbReference type="InterPro" id="IPR018709">
    <property type="entry name" value="CoA_activase_DUF2229"/>
</dbReference>
<keyword evidence="4" id="KW-1185">Reference proteome</keyword>
<reference evidence="3 4" key="1">
    <citation type="submission" date="2019-03" db="EMBL/GenBank/DDBJ databases">
        <title>Pragia sp. nov. isolated from the gut tract of Carduelis flavirostris.</title>
        <authorList>
            <person name="Ge Y."/>
        </authorList>
    </citation>
    <scope>NUCLEOTIDE SEQUENCE [LARGE SCALE GENOMIC DNA]</scope>
    <source>
        <strain evidence="3 4">CF-458</strain>
    </source>
</reference>
<feature type="domain" description="DUF2229" evidence="2">
    <location>
        <begin position="678"/>
        <end position="897"/>
    </location>
</feature>
<dbReference type="Gene3D" id="3.30.420.40">
    <property type="match status" value="4"/>
</dbReference>
<accession>A0A411WGL1</accession>
<evidence type="ECO:0000313" key="4">
    <source>
        <dbReference type="Proteomes" id="UP000293154"/>
    </source>
</evidence>
<feature type="domain" description="ATPase BadF/BadG/BcrA/BcrD type" evidence="1">
    <location>
        <begin position="328"/>
        <end position="582"/>
    </location>
</feature>
<evidence type="ECO:0000259" key="1">
    <source>
        <dbReference type="Pfam" id="PF01869"/>
    </source>
</evidence>
<dbReference type="PANTHER" id="PTHR32329:SF4">
    <property type="entry name" value="ACTIVATOR OF 2-HYDROXYACYL-COA DEHYDRATASE"/>
    <property type="match status" value="1"/>
</dbReference>
<dbReference type="PANTHER" id="PTHR32329">
    <property type="entry name" value="BIFUNCTIONAL PROTEIN [INCLUDES 2-HYDROXYACYL-COA DEHYDRATASE (N-TER) AND ITS ACTIVATOR DOMAIN (C_TERM)-RELATED"/>
    <property type="match status" value="1"/>
</dbReference>
<gene>
    <name evidence="3" type="ORF">EKN56_02520</name>
</gene>
<dbReference type="KEGG" id="prag:EKN56_02520"/>
<dbReference type="Pfam" id="PF09989">
    <property type="entry name" value="DUF2229"/>
    <property type="match status" value="1"/>
</dbReference>
<dbReference type="InterPro" id="IPR002731">
    <property type="entry name" value="ATPase_BadF"/>
</dbReference>